<keyword evidence="5" id="KW-1185">Reference proteome</keyword>
<evidence type="ECO:0000313" key="5">
    <source>
        <dbReference type="Proteomes" id="UP000811609"/>
    </source>
</evidence>
<feature type="domain" description="XS" evidence="2">
    <location>
        <begin position="831"/>
        <end position="957"/>
    </location>
</feature>
<proteinExistence type="predicted"/>
<feature type="compositionally biased region" description="Polar residues" evidence="1">
    <location>
        <begin position="10"/>
        <end position="23"/>
    </location>
</feature>
<dbReference type="GO" id="GO:0031047">
    <property type="term" value="P:regulatory ncRNA-mediated gene silencing"/>
    <property type="evidence" value="ECO:0007669"/>
    <property type="project" value="InterPro"/>
</dbReference>
<dbReference type="EMBL" id="CM031838">
    <property type="protein sequence ID" value="KAG6677535.1"/>
    <property type="molecule type" value="Genomic_DNA"/>
</dbReference>
<feature type="region of interest" description="Disordered" evidence="1">
    <location>
        <begin position="70"/>
        <end position="100"/>
    </location>
</feature>
<dbReference type="Proteomes" id="UP000811246">
    <property type="component" value="Chromosome 14"/>
</dbReference>
<reference evidence="3" key="1">
    <citation type="submission" date="2020-12" db="EMBL/GenBank/DDBJ databases">
        <title>WGS assembly of Carya illinoinensis cv. Pawnee.</title>
        <authorList>
            <person name="Platts A."/>
            <person name="Shu S."/>
            <person name="Wright S."/>
            <person name="Barry K."/>
            <person name="Edger P."/>
            <person name="Pires J.C."/>
            <person name="Schmutz J."/>
        </authorList>
    </citation>
    <scope>NUCLEOTIDE SEQUENCE</scope>
    <source>
        <tissue evidence="3">Leaf</tissue>
    </source>
</reference>
<dbReference type="Proteomes" id="UP000811609">
    <property type="component" value="Chromosome 14"/>
</dbReference>
<dbReference type="PANTHER" id="PTHR46619">
    <property type="entry name" value="RNA RECOGNITION MOTIF XS DOMAIN PROTEIN-RELATED"/>
    <property type="match status" value="1"/>
</dbReference>
<dbReference type="EMBL" id="CM031838">
    <property type="protein sequence ID" value="KAG6677534.1"/>
    <property type="molecule type" value="Genomic_DNA"/>
</dbReference>
<sequence>MQSRKHGDYSTLSSGSKLRTQQRLKLGSDPYTGILPDALDRPPVSGQSLNPHRLDGSKWVVGASRRSGSTERRDYSWRLGGGAGGGRSDRMRSKSPPFEKVKKRAQFDEGGVTMHRDYAPPIELRRRYELSDYTKVGDDSLNSTNIFGYHHGNSGMGKEKDFSESRLSTGGGHGMLGQNSMSMEDKIARVSYQLPQDLGPTSNYGEVGGHLSSSSQNIDIRRIEHERLQYQDPITVDKLPIIGSLKDGEKPTFQSREASYPVGSASHSKDLAITSPLKDLASSSSRMMRNEYLGSYQDDIRLPPTYESSRSSGKLVDPISFDAYGQGPLIESSGDPETGHRNLTYYQRGAYGPTRANCEDHPYQKPWGTADVELGYQSDDLYRMVPPRGPLDYDQEQINYDHRHLSRPSIMHPVANRVDDNTEDAYGNARKGIMLDHPTLQKQAVSDYPDMNRTSNASKRSREYLGSGYNHVEFGSRVPQNYKISQLSASQKHRVMHSRPDYMFGKDAGPKFLKDRLQIPPIDKYDSDMHRNAVRMKRMEELGLCEPLDRMLKRKNSAEEELGGHDSRRFLSKRNAPGELQDQYDRGEEWIDEDASGLYSSNAVGNGYNEYRESKRRYVRLEHYQDFVSDEWLSSQDSLAHMQRHSSRLYKHGGRFTKAHSRTGSLSSNDLHHFDRRIGLHKQPKVWKRNADHNKDVHEDYDDPSEDWVSVSDFEPAEDSLEFKQLVHEAFLKFCKVLNGSPSVQRRYKEQGKGGSLFCIVCGRSVSKEFMDTQRLVTHAFMSRKVGLRAQHLGLHKAICVLLGWNTVVPQDTITWVPQVLPNAEALAQKEDLILWPPVIIIHNISLSDNNPGKWKVITVEEIEAFLRRKGFVTGRIKMCLGKPADQSVMVVKFLGTFTGLGDSERLHKYFAENKHGRVDFVRLTSNNSNSWDAETQADKAEEHFLYGYMGIAEDLDKVDFNTRKSNCIKSKEEIQDLANAPLRPAPDES</sequence>
<accession>A0A8T1NHU7</accession>
<dbReference type="Pfam" id="PF03468">
    <property type="entry name" value="XS"/>
    <property type="match status" value="1"/>
</dbReference>
<dbReference type="PANTHER" id="PTHR46619:SF4">
    <property type="entry name" value="XS DOMAIN-CONTAINING PROTEIN-RELATED"/>
    <property type="match status" value="1"/>
</dbReference>
<organism evidence="3 5">
    <name type="scientific">Carya illinoinensis</name>
    <name type="common">Pecan</name>
    <dbReference type="NCBI Taxonomy" id="32201"/>
    <lineage>
        <taxon>Eukaryota</taxon>
        <taxon>Viridiplantae</taxon>
        <taxon>Streptophyta</taxon>
        <taxon>Embryophyta</taxon>
        <taxon>Tracheophyta</taxon>
        <taxon>Spermatophyta</taxon>
        <taxon>Magnoliopsida</taxon>
        <taxon>eudicotyledons</taxon>
        <taxon>Gunneridae</taxon>
        <taxon>Pentapetalae</taxon>
        <taxon>rosids</taxon>
        <taxon>fabids</taxon>
        <taxon>Fagales</taxon>
        <taxon>Juglandaceae</taxon>
        <taxon>Carya</taxon>
    </lineage>
</organism>
<evidence type="ECO:0000256" key="1">
    <source>
        <dbReference type="SAM" id="MobiDB-lite"/>
    </source>
</evidence>
<gene>
    <name evidence="3" type="ORF">CIPAW_14G029600</name>
    <name evidence="4" type="ORF">I3842_14G032400</name>
</gene>
<feature type="region of interest" description="Disordered" evidence="1">
    <location>
        <begin position="1"/>
        <end position="55"/>
    </location>
</feature>
<evidence type="ECO:0000259" key="2">
    <source>
        <dbReference type="Pfam" id="PF03468"/>
    </source>
</evidence>
<feature type="compositionally biased region" description="Basic and acidic residues" evidence="1">
    <location>
        <begin position="557"/>
        <end position="569"/>
    </location>
</feature>
<evidence type="ECO:0000313" key="3">
    <source>
        <dbReference type="EMBL" id="KAG6628674.1"/>
    </source>
</evidence>
<feature type="region of interest" description="Disordered" evidence="1">
    <location>
        <begin position="557"/>
        <end position="578"/>
    </location>
</feature>
<reference evidence="4" key="2">
    <citation type="submission" date="2021-01" db="EMBL/GenBank/DDBJ databases">
        <authorList>
            <person name="Lovell J.T."/>
            <person name="Bentley N."/>
            <person name="Bhattarai G."/>
            <person name="Jenkins J.W."/>
            <person name="Sreedasyam A."/>
            <person name="Alarcon Y."/>
            <person name="Bock C."/>
            <person name="Boston L."/>
            <person name="Carlson J."/>
            <person name="Cervantes K."/>
            <person name="Clermont K."/>
            <person name="Krom N."/>
            <person name="Kubenka K."/>
            <person name="Mamidi S."/>
            <person name="Mattison C."/>
            <person name="Monteros M."/>
            <person name="Pisani C."/>
            <person name="Plott C."/>
            <person name="Rajasekar S."/>
            <person name="Rhein H.S."/>
            <person name="Rohla C."/>
            <person name="Song M."/>
            <person name="Hilaire R.S."/>
            <person name="Shu S."/>
            <person name="Wells L."/>
            <person name="Wang X."/>
            <person name="Webber J."/>
            <person name="Heerema R.J."/>
            <person name="Klein P."/>
            <person name="Conner P."/>
            <person name="Grauke L."/>
            <person name="Grimwood J."/>
            <person name="Schmutz J."/>
            <person name="Randall J.J."/>
        </authorList>
    </citation>
    <scope>NUCLEOTIDE SEQUENCE</scope>
    <source>
        <tissue evidence="4">Leaf</tissue>
    </source>
</reference>
<dbReference type="InterPro" id="IPR005380">
    <property type="entry name" value="XS_domain"/>
</dbReference>
<dbReference type="AlphaFoldDB" id="A0A8T1NHU7"/>
<dbReference type="EMBL" id="CM031822">
    <property type="protein sequence ID" value="KAG6628674.1"/>
    <property type="molecule type" value="Genomic_DNA"/>
</dbReference>
<comment type="caution">
    <text evidence="3">The sequence shown here is derived from an EMBL/GenBank/DDBJ whole genome shotgun (WGS) entry which is preliminary data.</text>
</comment>
<evidence type="ECO:0000313" key="4">
    <source>
        <dbReference type="EMBL" id="KAG6677534.1"/>
    </source>
</evidence>
<name>A0A8T1NHU7_CARIL</name>
<protein>
    <recommendedName>
        <fullName evidence="2">XS domain-containing protein</fullName>
    </recommendedName>
</protein>
<feature type="compositionally biased region" description="Basic and acidic residues" evidence="1">
    <location>
        <begin position="87"/>
        <end position="100"/>
    </location>
</feature>